<proteinExistence type="predicted"/>
<gene>
    <name evidence="10" type="ORF">RUE5091_04436</name>
</gene>
<dbReference type="SUPFAM" id="SSF48403">
    <property type="entry name" value="Ankyrin repeat"/>
    <property type="match status" value="1"/>
</dbReference>
<evidence type="ECO:0000256" key="8">
    <source>
        <dbReference type="SAM" id="SignalP"/>
    </source>
</evidence>
<dbReference type="Proteomes" id="UP000051260">
    <property type="component" value="Unassembled WGS sequence"/>
</dbReference>
<keyword evidence="2 7" id="KW-0479">Metal-binding</keyword>
<dbReference type="GO" id="GO:0020037">
    <property type="term" value="F:heme binding"/>
    <property type="evidence" value="ECO:0007669"/>
    <property type="project" value="InterPro"/>
</dbReference>
<keyword evidence="5 6" id="KW-0040">ANK repeat</keyword>
<dbReference type="InterPro" id="IPR009056">
    <property type="entry name" value="Cyt_c-like_dom"/>
</dbReference>
<keyword evidence="8" id="KW-0732">Signal</keyword>
<keyword evidence="3" id="KW-0677">Repeat</keyword>
<feature type="signal peptide" evidence="8">
    <location>
        <begin position="1"/>
        <end position="23"/>
    </location>
</feature>
<dbReference type="EMBL" id="CYUD01000024">
    <property type="protein sequence ID" value="CUK19846.1"/>
    <property type="molecule type" value="Genomic_DNA"/>
</dbReference>
<evidence type="ECO:0000256" key="5">
    <source>
        <dbReference type="ARBA" id="ARBA00023043"/>
    </source>
</evidence>
<evidence type="ECO:0000256" key="6">
    <source>
        <dbReference type="PROSITE-ProRule" id="PRU00023"/>
    </source>
</evidence>
<sequence length="296" mass="31302">MFKNVTFAGCFLGLFAIGPSAQANPELVDAATDGNIAVVMEVLEAGIDGPDTLNRPLFFAAQRGHPKVVELLLDHGANPNISFTFGSPIHAAARANNAVIVELLLENGANPDLKAGDFDQSPIHEAAARAAFEAAKLLIAYGADVNFRNNKGRPAIHAAAMSGKLEMVEFLRDNGATPNLPEPITLIELENANIKAGQRALHGCNTCHETEEGKPATGPHVGPTLVGVFGAARAGREDYTYSSAMSQLDGVWDVEALNAFLSDPTGVVPGSEMLRAPEMTREERIGLIAFLREAAP</sequence>
<feature type="repeat" description="ANK" evidence="6">
    <location>
        <begin position="52"/>
        <end position="84"/>
    </location>
</feature>
<protein>
    <submittedName>
        <fullName evidence="10">Cytochrome c2</fullName>
    </submittedName>
</protein>
<dbReference type="InterPro" id="IPR050776">
    <property type="entry name" value="Ank_Repeat/CDKN_Inhibitor"/>
</dbReference>
<feature type="repeat" description="ANK" evidence="6">
    <location>
        <begin position="151"/>
        <end position="183"/>
    </location>
</feature>
<dbReference type="OrthoDB" id="8052864at2"/>
<evidence type="ECO:0000256" key="4">
    <source>
        <dbReference type="ARBA" id="ARBA00023004"/>
    </source>
</evidence>
<feature type="repeat" description="ANK" evidence="6">
    <location>
        <begin position="84"/>
        <end position="116"/>
    </location>
</feature>
<dbReference type="Pfam" id="PF12796">
    <property type="entry name" value="Ank_2"/>
    <property type="match status" value="1"/>
</dbReference>
<feature type="repeat" description="ANK" evidence="6">
    <location>
        <begin position="118"/>
        <end position="150"/>
    </location>
</feature>
<dbReference type="GO" id="GO:0009055">
    <property type="term" value="F:electron transfer activity"/>
    <property type="evidence" value="ECO:0007669"/>
    <property type="project" value="InterPro"/>
</dbReference>
<dbReference type="STRING" id="1715692.RUE5091_04436"/>
<keyword evidence="4 7" id="KW-0408">Iron</keyword>
<dbReference type="InterPro" id="IPR036909">
    <property type="entry name" value="Cyt_c-like_dom_sf"/>
</dbReference>
<dbReference type="AlphaFoldDB" id="A0A0P1IKP9"/>
<dbReference type="Gene3D" id="1.25.40.20">
    <property type="entry name" value="Ankyrin repeat-containing domain"/>
    <property type="match status" value="2"/>
</dbReference>
<dbReference type="PANTHER" id="PTHR24201:SF2">
    <property type="entry name" value="ANKYRIN REPEAT DOMAIN-CONTAINING PROTEIN 42"/>
    <property type="match status" value="1"/>
</dbReference>
<evidence type="ECO:0000256" key="7">
    <source>
        <dbReference type="PROSITE-ProRule" id="PRU00433"/>
    </source>
</evidence>
<dbReference type="PROSITE" id="PS50088">
    <property type="entry name" value="ANK_REPEAT"/>
    <property type="match status" value="4"/>
</dbReference>
<accession>A0A0P1IKP9</accession>
<dbReference type="InterPro" id="IPR036770">
    <property type="entry name" value="Ankyrin_rpt-contain_sf"/>
</dbReference>
<reference evidence="11" key="1">
    <citation type="submission" date="2015-09" db="EMBL/GenBank/DDBJ databases">
        <authorList>
            <person name="Rodrigo-Torres L."/>
            <person name="Arahal D.R."/>
        </authorList>
    </citation>
    <scope>NUCLEOTIDE SEQUENCE [LARGE SCALE GENOMIC DNA]</scope>
    <source>
        <strain evidence="11">CECT 5091</strain>
    </source>
</reference>
<dbReference type="PROSITE" id="PS51007">
    <property type="entry name" value="CYTC"/>
    <property type="match status" value="1"/>
</dbReference>
<organism evidence="10 11">
    <name type="scientific">Ruegeria denitrificans</name>
    <dbReference type="NCBI Taxonomy" id="1715692"/>
    <lineage>
        <taxon>Bacteria</taxon>
        <taxon>Pseudomonadati</taxon>
        <taxon>Pseudomonadota</taxon>
        <taxon>Alphaproteobacteria</taxon>
        <taxon>Rhodobacterales</taxon>
        <taxon>Roseobacteraceae</taxon>
        <taxon>Ruegeria</taxon>
    </lineage>
</organism>
<keyword evidence="11" id="KW-1185">Reference proteome</keyword>
<dbReference type="PANTHER" id="PTHR24201">
    <property type="entry name" value="ANK_REP_REGION DOMAIN-CONTAINING PROTEIN"/>
    <property type="match status" value="1"/>
</dbReference>
<dbReference type="InterPro" id="IPR002110">
    <property type="entry name" value="Ankyrin_rpt"/>
</dbReference>
<evidence type="ECO:0000256" key="2">
    <source>
        <dbReference type="ARBA" id="ARBA00022723"/>
    </source>
</evidence>
<evidence type="ECO:0000313" key="11">
    <source>
        <dbReference type="Proteomes" id="UP000051260"/>
    </source>
</evidence>
<feature type="chain" id="PRO_5006065367" evidence="8">
    <location>
        <begin position="24"/>
        <end position="296"/>
    </location>
</feature>
<dbReference type="SUPFAM" id="SSF46626">
    <property type="entry name" value="Cytochrome c"/>
    <property type="match status" value="1"/>
</dbReference>
<dbReference type="PROSITE" id="PS50297">
    <property type="entry name" value="ANK_REP_REGION"/>
    <property type="match status" value="4"/>
</dbReference>
<dbReference type="GO" id="GO:0046872">
    <property type="term" value="F:metal ion binding"/>
    <property type="evidence" value="ECO:0007669"/>
    <property type="project" value="UniProtKB-KW"/>
</dbReference>
<dbReference type="Pfam" id="PF00023">
    <property type="entry name" value="Ank"/>
    <property type="match status" value="1"/>
</dbReference>
<name>A0A0P1IKP9_9RHOB</name>
<keyword evidence="1 7" id="KW-0349">Heme</keyword>
<dbReference type="RefSeq" id="WP_058284033.1">
    <property type="nucleotide sequence ID" value="NZ_CYUD01000024.1"/>
</dbReference>
<evidence type="ECO:0000256" key="3">
    <source>
        <dbReference type="ARBA" id="ARBA00022737"/>
    </source>
</evidence>
<evidence type="ECO:0000256" key="1">
    <source>
        <dbReference type="ARBA" id="ARBA00022617"/>
    </source>
</evidence>
<dbReference type="SMART" id="SM00248">
    <property type="entry name" value="ANK"/>
    <property type="match status" value="4"/>
</dbReference>
<evidence type="ECO:0000313" key="10">
    <source>
        <dbReference type="EMBL" id="CUK19846.1"/>
    </source>
</evidence>
<feature type="domain" description="Cytochrome c" evidence="9">
    <location>
        <begin position="192"/>
        <end position="295"/>
    </location>
</feature>
<evidence type="ECO:0000259" key="9">
    <source>
        <dbReference type="PROSITE" id="PS51007"/>
    </source>
</evidence>
<dbReference type="Gene3D" id="1.10.760.10">
    <property type="entry name" value="Cytochrome c-like domain"/>
    <property type="match status" value="1"/>
</dbReference>